<dbReference type="OrthoDB" id="406505at2759"/>
<organism evidence="4 5">
    <name type="scientific">Diversispora epigaea</name>
    <dbReference type="NCBI Taxonomy" id="1348612"/>
    <lineage>
        <taxon>Eukaryota</taxon>
        <taxon>Fungi</taxon>
        <taxon>Fungi incertae sedis</taxon>
        <taxon>Mucoromycota</taxon>
        <taxon>Glomeromycotina</taxon>
        <taxon>Glomeromycetes</taxon>
        <taxon>Diversisporales</taxon>
        <taxon>Diversisporaceae</taxon>
        <taxon>Diversispora</taxon>
    </lineage>
</organism>
<dbReference type="Gene3D" id="2.40.40.10">
    <property type="entry name" value="RlpA-like domain"/>
    <property type="match status" value="1"/>
</dbReference>
<evidence type="ECO:0000259" key="3">
    <source>
        <dbReference type="Pfam" id="PF03330"/>
    </source>
</evidence>
<evidence type="ECO:0000313" key="5">
    <source>
        <dbReference type="Proteomes" id="UP000266861"/>
    </source>
</evidence>
<accession>A0A397IUL8</accession>
<dbReference type="EMBL" id="PQFF01000183">
    <property type="protein sequence ID" value="RHZ76623.1"/>
    <property type="molecule type" value="Genomic_DNA"/>
</dbReference>
<dbReference type="InterPro" id="IPR051477">
    <property type="entry name" value="Expansin_CellWall"/>
</dbReference>
<dbReference type="PANTHER" id="PTHR31836">
    <property type="match status" value="1"/>
</dbReference>
<evidence type="ECO:0000256" key="1">
    <source>
        <dbReference type="ARBA" id="ARBA00022729"/>
    </source>
</evidence>
<feature type="signal peptide" evidence="2">
    <location>
        <begin position="1"/>
        <end position="26"/>
    </location>
</feature>
<gene>
    <name evidence="4" type="ORF">Glove_195g12</name>
</gene>
<dbReference type="InterPro" id="IPR036908">
    <property type="entry name" value="RlpA-like_sf"/>
</dbReference>
<comment type="caution">
    <text evidence="4">The sequence shown here is derived from an EMBL/GenBank/DDBJ whole genome shotgun (WGS) entry which is preliminary data.</text>
</comment>
<feature type="domain" description="RlpA-like protein double-psi beta-barrel" evidence="3">
    <location>
        <begin position="94"/>
        <end position="143"/>
    </location>
</feature>
<dbReference type="Pfam" id="PF03330">
    <property type="entry name" value="DPBB_1"/>
    <property type="match status" value="1"/>
</dbReference>
<dbReference type="STRING" id="1348612.A0A397IUL8"/>
<proteinExistence type="predicted"/>
<dbReference type="InterPro" id="IPR009009">
    <property type="entry name" value="RlpA-like_DPBB"/>
</dbReference>
<dbReference type="AlphaFoldDB" id="A0A397IUL8"/>
<reference evidence="4 5" key="1">
    <citation type="submission" date="2018-08" db="EMBL/GenBank/DDBJ databases">
        <title>Genome and evolution of the arbuscular mycorrhizal fungus Diversispora epigaea (formerly Glomus versiforme) and its bacterial endosymbionts.</title>
        <authorList>
            <person name="Sun X."/>
            <person name="Fei Z."/>
            <person name="Harrison M."/>
        </authorList>
    </citation>
    <scope>NUCLEOTIDE SEQUENCE [LARGE SCALE GENOMIC DNA]</scope>
    <source>
        <strain evidence="4 5">IT104</strain>
    </source>
</reference>
<keyword evidence="1 2" id="KW-0732">Signal</keyword>
<name>A0A397IUL8_9GLOM</name>
<sequence length="149" mass="16112">MSSVFTSSQLMFFVMMIVVLLTFTNSAPISIPENTSENNLSKRVEQVYYGDITFYNLGLGACGTVNFDSELACAIPGAQFDPFTPNGNPNNNAKCGTFVKVTRGNKSVVVKVVDRCAGCKYGDIDLSPAAFNLLADPAEGRVQGCWQYV</sequence>
<dbReference type="SUPFAM" id="SSF50685">
    <property type="entry name" value="Barwin-like endoglucanases"/>
    <property type="match status" value="1"/>
</dbReference>
<dbReference type="CDD" id="cd22191">
    <property type="entry name" value="DPBB_RlpA_EXP_N-like"/>
    <property type="match status" value="1"/>
</dbReference>
<evidence type="ECO:0000256" key="2">
    <source>
        <dbReference type="SAM" id="SignalP"/>
    </source>
</evidence>
<keyword evidence="5" id="KW-1185">Reference proteome</keyword>
<dbReference type="Proteomes" id="UP000266861">
    <property type="component" value="Unassembled WGS sequence"/>
</dbReference>
<dbReference type="PANTHER" id="PTHR31836:SF28">
    <property type="entry name" value="SRCR DOMAIN-CONTAINING PROTEIN-RELATED"/>
    <property type="match status" value="1"/>
</dbReference>
<evidence type="ECO:0000313" key="4">
    <source>
        <dbReference type="EMBL" id="RHZ76623.1"/>
    </source>
</evidence>
<feature type="chain" id="PRO_5017982909" description="RlpA-like protein double-psi beta-barrel domain-containing protein" evidence="2">
    <location>
        <begin position="27"/>
        <end position="149"/>
    </location>
</feature>
<protein>
    <recommendedName>
        <fullName evidence="3">RlpA-like protein double-psi beta-barrel domain-containing protein</fullName>
    </recommendedName>
</protein>